<reference evidence="1 2" key="1">
    <citation type="journal article" date="2011" name="PLoS Pathog.">
        <title>Endophytic Life Strategies Decoded by Genome and Transcriptome Analyses of the Mutualistic Root Symbiont Piriformospora indica.</title>
        <authorList>
            <person name="Zuccaro A."/>
            <person name="Lahrmann U."/>
            <person name="Guldener U."/>
            <person name="Langen G."/>
            <person name="Pfiffi S."/>
            <person name="Biedenkopf D."/>
            <person name="Wong P."/>
            <person name="Samans B."/>
            <person name="Grimm C."/>
            <person name="Basiewicz M."/>
            <person name="Murat C."/>
            <person name="Martin F."/>
            <person name="Kogel K.H."/>
        </authorList>
    </citation>
    <scope>NUCLEOTIDE SEQUENCE [LARGE SCALE GENOMIC DNA]</scope>
    <source>
        <strain evidence="1 2">DSM 11827</strain>
    </source>
</reference>
<accession>G4U284</accession>
<evidence type="ECO:0000313" key="1">
    <source>
        <dbReference type="EMBL" id="CCA77677.1"/>
    </source>
</evidence>
<organism evidence="1 2">
    <name type="scientific">Serendipita indica (strain DSM 11827)</name>
    <name type="common">Root endophyte fungus</name>
    <name type="synonym">Piriformospora indica</name>
    <dbReference type="NCBI Taxonomy" id="1109443"/>
    <lineage>
        <taxon>Eukaryota</taxon>
        <taxon>Fungi</taxon>
        <taxon>Dikarya</taxon>
        <taxon>Basidiomycota</taxon>
        <taxon>Agaricomycotina</taxon>
        <taxon>Agaricomycetes</taxon>
        <taxon>Sebacinales</taxon>
        <taxon>Serendipitaceae</taxon>
        <taxon>Serendipita</taxon>
    </lineage>
</organism>
<dbReference type="InParanoid" id="G4U284"/>
<comment type="caution">
    <text evidence="1">The sequence shown here is derived from an EMBL/GenBank/DDBJ whole genome shotgun (WGS) entry which is preliminary data.</text>
</comment>
<proteinExistence type="predicted"/>
<dbReference type="InterPro" id="IPR043129">
    <property type="entry name" value="ATPase_NBD"/>
</dbReference>
<gene>
    <name evidence="1" type="ORF">PIIN_11655</name>
</gene>
<dbReference type="Proteomes" id="UP000007148">
    <property type="component" value="Unassembled WGS sequence"/>
</dbReference>
<protein>
    <submittedName>
        <fullName evidence="1">Uncharacterized protein</fullName>
    </submittedName>
</protein>
<keyword evidence="2" id="KW-1185">Reference proteome</keyword>
<sequence length="144" mass="16720">MWGYHSEKMYTGEEKIVIAFDIGTNTSIASYTHLVGGSLPIVQALHMYPESLRDQSLNLPTLPRGVSLLRIYKHFLLYMFKHTQSHFQSKIPNGSAIWNRLRSNMEFVFAIPINWDYTQQQIMCQAAIDAGLFRHTRQRHCFIS</sequence>
<dbReference type="STRING" id="1109443.G4U284"/>
<evidence type="ECO:0000313" key="2">
    <source>
        <dbReference type="Proteomes" id="UP000007148"/>
    </source>
</evidence>
<dbReference type="OrthoDB" id="10522610at2759"/>
<dbReference type="EMBL" id="CAFZ01001849">
    <property type="protein sequence ID" value="CCA77677.1"/>
    <property type="molecule type" value="Genomic_DNA"/>
</dbReference>
<name>G4U284_SERID</name>
<dbReference type="HOGENOM" id="CLU_1797214_0_0_1"/>
<dbReference type="AlphaFoldDB" id="G4U284"/>
<dbReference type="SUPFAM" id="SSF53067">
    <property type="entry name" value="Actin-like ATPase domain"/>
    <property type="match status" value="1"/>
</dbReference>